<evidence type="ECO:0000313" key="10">
    <source>
        <dbReference type="EMBL" id="MBM0108167.1"/>
    </source>
</evidence>
<dbReference type="SUPFAM" id="SSF52172">
    <property type="entry name" value="CheY-like"/>
    <property type="match status" value="1"/>
</dbReference>
<feature type="domain" description="Response regulatory" evidence="9">
    <location>
        <begin position="10"/>
        <end position="127"/>
    </location>
</feature>
<keyword evidence="11" id="KW-1185">Reference proteome</keyword>
<dbReference type="Gene3D" id="1.10.287.130">
    <property type="match status" value="1"/>
</dbReference>
<dbReference type="Gene3D" id="3.30.565.10">
    <property type="entry name" value="Histidine kinase-like ATPase, C-terminal domain"/>
    <property type="match status" value="1"/>
</dbReference>
<evidence type="ECO:0000256" key="6">
    <source>
        <dbReference type="PROSITE-ProRule" id="PRU00169"/>
    </source>
</evidence>
<protein>
    <recommendedName>
        <fullName evidence="2">histidine kinase</fullName>
        <ecNumber evidence="2">2.7.13.3</ecNumber>
    </recommendedName>
</protein>
<dbReference type="InterPro" id="IPR003661">
    <property type="entry name" value="HisK_dim/P_dom"/>
</dbReference>
<dbReference type="InterPro" id="IPR011006">
    <property type="entry name" value="CheY-like_superfamily"/>
</dbReference>
<dbReference type="Proteomes" id="UP000661077">
    <property type="component" value="Unassembled WGS sequence"/>
</dbReference>
<dbReference type="Pfam" id="PF02518">
    <property type="entry name" value="HATPase_c"/>
    <property type="match status" value="1"/>
</dbReference>
<evidence type="ECO:0000256" key="1">
    <source>
        <dbReference type="ARBA" id="ARBA00000085"/>
    </source>
</evidence>
<dbReference type="SMART" id="SM00387">
    <property type="entry name" value="HATPase_c"/>
    <property type="match status" value="1"/>
</dbReference>
<dbReference type="InterPro" id="IPR036890">
    <property type="entry name" value="HATPase_C_sf"/>
</dbReference>
<comment type="caution">
    <text evidence="10">The sequence shown here is derived from an EMBL/GenBank/DDBJ whole genome shotgun (WGS) entry which is preliminary data.</text>
</comment>
<evidence type="ECO:0000256" key="5">
    <source>
        <dbReference type="ARBA" id="ARBA00022777"/>
    </source>
</evidence>
<dbReference type="InterPro" id="IPR004358">
    <property type="entry name" value="Sig_transdc_His_kin-like_C"/>
</dbReference>
<dbReference type="Pfam" id="PF00072">
    <property type="entry name" value="Response_reg"/>
    <property type="match status" value="1"/>
</dbReference>
<evidence type="ECO:0000256" key="2">
    <source>
        <dbReference type="ARBA" id="ARBA00012438"/>
    </source>
</evidence>
<evidence type="ECO:0000256" key="7">
    <source>
        <dbReference type="SAM" id="Coils"/>
    </source>
</evidence>
<sequence length="393" mass="44198">MTDKTAHKSNILLVDDEQANLDALEAVLERLGQNLITASRGEQALKCVLENDFAVILLDVQMPGMSGIETAALIRARERSRATPIIFLTGMVRTAEMVFSGYSAGAVDYLMKPLEPEVLRAKVAVFVELDKARFELEQEIAERVRIAEQVSELNRALRQKNDDLLAANSDLESFCHSVSHDLRMPLRHIHSYVSMLEASAASKLDAEERRHVQTVQKATMRMTRLIDDLLAFSRIGRAAMHRQRVPMDELIDETFQELGPELNDRHIDWQRHEIPDIVGDPQLMKQVWVNLLANAVKYTRPRDPAKIEIGADVGEHEVVYYVRDNGVGFNMKYADRLFGVFQRLHADTDFEGTGVGLANVRRIVQRHGGRTWAEGVEGRGATVYFSLPTAGNA</sequence>
<keyword evidence="3 6" id="KW-0597">Phosphoprotein</keyword>
<dbReference type="EMBL" id="JAEVLS010000006">
    <property type="protein sequence ID" value="MBM0108167.1"/>
    <property type="molecule type" value="Genomic_DNA"/>
</dbReference>
<dbReference type="CDD" id="cd17546">
    <property type="entry name" value="REC_hyHK_CKI1_RcsC-like"/>
    <property type="match status" value="1"/>
</dbReference>
<accession>A0ABS1X4K9</accession>
<dbReference type="Pfam" id="PF00512">
    <property type="entry name" value="HisKA"/>
    <property type="match status" value="1"/>
</dbReference>
<dbReference type="CDD" id="cd00082">
    <property type="entry name" value="HisKA"/>
    <property type="match status" value="1"/>
</dbReference>
<dbReference type="InterPro" id="IPR050351">
    <property type="entry name" value="BphY/WalK/GraS-like"/>
</dbReference>
<gene>
    <name evidence="10" type="ORF">JM946_25830</name>
</gene>
<dbReference type="SUPFAM" id="SSF55874">
    <property type="entry name" value="ATPase domain of HSP90 chaperone/DNA topoisomerase II/histidine kinase"/>
    <property type="match status" value="1"/>
</dbReference>
<dbReference type="PROSITE" id="PS50109">
    <property type="entry name" value="HIS_KIN"/>
    <property type="match status" value="1"/>
</dbReference>
<evidence type="ECO:0000259" key="9">
    <source>
        <dbReference type="PROSITE" id="PS50110"/>
    </source>
</evidence>
<dbReference type="PANTHER" id="PTHR42878">
    <property type="entry name" value="TWO-COMPONENT HISTIDINE KINASE"/>
    <property type="match status" value="1"/>
</dbReference>
<dbReference type="SUPFAM" id="SSF47384">
    <property type="entry name" value="Homodimeric domain of signal transducing histidine kinase"/>
    <property type="match status" value="1"/>
</dbReference>
<dbReference type="InterPro" id="IPR005467">
    <property type="entry name" value="His_kinase_dom"/>
</dbReference>
<dbReference type="PROSITE" id="PS50110">
    <property type="entry name" value="RESPONSE_REGULATORY"/>
    <property type="match status" value="1"/>
</dbReference>
<dbReference type="InterPro" id="IPR001789">
    <property type="entry name" value="Sig_transdc_resp-reg_receiver"/>
</dbReference>
<proteinExistence type="predicted"/>
<dbReference type="EC" id="2.7.13.3" evidence="2"/>
<keyword evidence="7" id="KW-0175">Coiled coil</keyword>
<keyword evidence="5" id="KW-0418">Kinase</keyword>
<feature type="coiled-coil region" evidence="7">
    <location>
        <begin position="136"/>
        <end position="170"/>
    </location>
</feature>
<dbReference type="SMART" id="SM00448">
    <property type="entry name" value="REC"/>
    <property type="match status" value="1"/>
</dbReference>
<dbReference type="InterPro" id="IPR036097">
    <property type="entry name" value="HisK_dim/P_sf"/>
</dbReference>
<evidence type="ECO:0000259" key="8">
    <source>
        <dbReference type="PROSITE" id="PS50109"/>
    </source>
</evidence>
<dbReference type="RefSeq" id="WP_203170276.1">
    <property type="nucleotide sequence ID" value="NZ_JAEVLS010000006.1"/>
</dbReference>
<evidence type="ECO:0000256" key="4">
    <source>
        <dbReference type="ARBA" id="ARBA00022679"/>
    </source>
</evidence>
<evidence type="ECO:0000313" key="11">
    <source>
        <dbReference type="Proteomes" id="UP000661077"/>
    </source>
</evidence>
<organism evidence="10 11">
    <name type="scientific">Steroidobacter gossypii</name>
    <dbReference type="NCBI Taxonomy" id="2805490"/>
    <lineage>
        <taxon>Bacteria</taxon>
        <taxon>Pseudomonadati</taxon>
        <taxon>Pseudomonadota</taxon>
        <taxon>Gammaproteobacteria</taxon>
        <taxon>Steroidobacterales</taxon>
        <taxon>Steroidobacteraceae</taxon>
        <taxon>Steroidobacter</taxon>
    </lineage>
</organism>
<feature type="domain" description="Histidine kinase" evidence="8">
    <location>
        <begin position="177"/>
        <end position="391"/>
    </location>
</feature>
<dbReference type="InterPro" id="IPR003594">
    <property type="entry name" value="HATPase_dom"/>
</dbReference>
<feature type="modified residue" description="4-aspartylphosphate" evidence="6">
    <location>
        <position position="59"/>
    </location>
</feature>
<keyword evidence="4" id="KW-0808">Transferase</keyword>
<dbReference type="Gene3D" id="3.40.50.2300">
    <property type="match status" value="1"/>
</dbReference>
<dbReference type="PANTHER" id="PTHR42878:SF15">
    <property type="entry name" value="BACTERIOPHYTOCHROME"/>
    <property type="match status" value="1"/>
</dbReference>
<reference evidence="10 11" key="1">
    <citation type="journal article" date="2021" name="Int. J. Syst. Evol. Microbiol.">
        <title>Steroidobacter gossypii sp. nov., isolated from soil of cotton cropping field.</title>
        <authorList>
            <person name="Huang R."/>
            <person name="Yang S."/>
            <person name="Zhen C."/>
            <person name="Liu W."/>
        </authorList>
    </citation>
    <scope>NUCLEOTIDE SEQUENCE [LARGE SCALE GENOMIC DNA]</scope>
    <source>
        <strain evidence="10 11">S1-65</strain>
    </source>
</reference>
<name>A0ABS1X4K9_9GAMM</name>
<dbReference type="PRINTS" id="PR00344">
    <property type="entry name" value="BCTRLSENSOR"/>
</dbReference>
<evidence type="ECO:0000256" key="3">
    <source>
        <dbReference type="ARBA" id="ARBA00022553"/>
    </source>
</evidence>
<comment type="catalytic activity">
    <reaction evidence="1">
        <text>ATP + protein L-histidine = ADP + protein N-phospho-L-histidine.</text>
        <dbReference type="EC" id="2.7.13.3"/>
    </reaction>
</comment>
<dbReference type="SMART" id="SM00388">
    <property type="entry name" value="HisKA"/>
    <property type="match status" value="1"/>
</dbReference>